<dbReference type="InterPro" id="IPR044068">
    <property type="entry name" value="CB"/>
</dbReference>
<dbReference type="GO" id="GO:0006310">
    <property type="term" value="P:DNA recombination"/>
    <property type="evidence" value="ECO:0007669"/>
    <property type="project" value="UniProtKB-KW"/>
</dbReference>
<comment type="similarity">
    <text evidence="1">Belongs to the 'phage' integrase family.</text>
</comment>
<dbReference type="Gene3D" id="1.10.443.10">
    <property type="entry name" value="Intergrase catalytic core"/>
    <property type="match status" value="1"/>
</dbReference>
<name>A0A5C6BEW1_9BACT</name>
<evidence type="ECO:0000259" key="7">
    <source>
        <dbReference type="PROSITE" id="PS51900"/>
    </source>
</evidence>
<dbReference type="PANTHER" id="PTHR30349:SF64">
    <property type="entry name" value="PROPHAGE INTEGRASE INTD-RELATED"/>
    <property type="match status" value="1"/>
</dbReference>
<dbReference type="InterPro" id="IPR010998">
    <property type="entry name" value="Integrase_recombinase_N"/>
</dbReference>
<dbReference type="InterPro" id="IPR050090">
    <property type="entry name" value="Tyrosine_recombinase_XerCD"/>
</dbReference>
<reference evidence="8 9" key="1">
    <citation type="journal article" date="2020" name="Antonie Van Leeuwenhoek">
        <title>Rhodopirellula heiligendammensis sp. nov., Rhodopirellula pilleata sp. nov., and Rhodopirellula solitaria sp. nov. isolated from natural or artificial marine surfaces in Northern Germany and California, USA, and emended description of the genus Rhodopirellula.</title>
        <authorList>
            <person name="Kallscheuer N."/>
            <person name="Wiegand S."/>
            <person name="Jogler M."/>
            <person name="Boedeker C."/>
            <person name="Peeters S.H."/>
            <person name="Rast P."/>
            <person name="Heuer A."/>
            <person name="Jetten M.S.M."/>
            <person name="Rohde M."/>
            <person name="Jogler C."/>
        </authorList>
    </citation>
    <scope>NUCLEOTIDE SEQUENCE [LARGE SCALE GENOMIC DNA]</scope>
    <source>
        <strain evidence="8 9">Poly21</strain>
    </source>
</reference>
<dbReference type="RefSeq" id="WP_302120497.1">
    <property type="nucleotide sequence ID" value="NZ_SJPU01000004.1"/>
</dbReference>
<dbReference type="EMBL" id="SJPU01000004">
    <property type="protein sequence ID" value="TWU10272.1"/>
    <property type="molecule type" value="Genomic_DNA"/>
</dbReference>
<feature type="domain" description="Core-binding (CB)" evidence="7">
    <location>
        <begin position="115"/>
        <end position="201"/>
    </location>
</feature>
<dbReference type="InterPro" id="IPR004107">
    <property type="entry name" value="Integrase_SAM-like_N"/>
</dbReference>
<dbReference type="PROSITE" id="PS51898">
    <property type="entry name" value="TYR_RECOMBINASE"/>
    <property type="match status" value="1"/>
</dbReference>
<evidence type="ECO:0000256" key="2">
    <source>
        <dbReference type="ARBA" id="ARBA00022908"/>
    </source>
</evidence>
<keyword evidence="9" id="KW-1185">Reference proteome</keyword>
<evidence type="ECO:0000256" key="4">
    <source>
        <dbReference type="ARBA" id="ARBA00023172"/>
    </source>
</evidence>
<dbReference type="SUPFAM" id="SSF56349">
    <property type="entry name" value="DNA breaking-rejoining enzymes"/>
    <property type="match status" value="1"/>
</dbReference>
<keyword evidence="2" id="KW-0229">DNA integration</keyword>
<evidence type="ECO:0000256" key="1">
    <source>
        <dbReference type="ARBA" id="ARBA00008857"/>
    </source>
</evidence>
<organism evidence="8 9">
    <name type="scientific">Allorhodopirellula heiligendammensis</name>
    <dbReference type="NCBI Taxonomy" id="2714739"/>
    <lineage>
        <taxon>Bacteria</taxon>
        <taxon>Pseudomonadati</taxon>
        <taxon>Planctomycetota</taxon>
        <taxon>Planctomycetia</taxon>
        <taxon>Pirellulales</taxon>
        <taxon>Pirellulaceae</taxon>
        <taxon>Allorhodopirellula</taxon>
    </lineage>
</organism>
<evidence type="ECO:0000256" key="5">
    <source>
        <dbReference type="PROSITE-ProRule" id="PRU01248"/>
    </source>
</evidence>
<proteinExistence type="inferred from homology"/>
<evidence type="ECO:0000313" key="9">
    <source>
        <dbReference type="Proteomes" id="UP000319908"/>
    </source>
</evidence>
<sequence>METYSKVGRADQDLKWARIWFKQFSVFHHRRGEDQRPFTADEVVAFLRNKRDAKVPAWKRMKIIEALMAYRLRVQKQGVEDLVPLQKKMEQIIKIEHAKNGGFDVIDGVAGVINPLEPDVIQAFRRALRSDGRAYATEKAYVQDLKTFMTARGLTCLADFETIGDQDVEAHLSDLAVDGNVAPSTQNRVYYAMVKFFKLVLKQDMGRIEAIRASKGTFVPTVLGVEEVSSVFAGLRGVYLVIAHLLYGCGMRISEAMRLRVKDIDFANKQIEIRDSKFGKSRLVPMPDNLIAPLERWVASREVLHRHDVADGIASVWLPFALDRKYPNAHQELGWQFLFASNRLSRDPQTGRLHRHHLHMDNFAHHLRRAVQAARLFKHVTSHTFRHCFATHLLWQGTNIREIQQLLGHNDVKTTEIYTHVRNPQESGLVSPLDRLLGTVG</sequence>
<dbReference type="InterPro" id="IPR011010">
    <property type="entry name" value="DNA_brk_join_enz"/>
</dbReference>
<dbReference type="GO" id="GO:0015074">
    <property type="term" value="P:DNA integration"/>
    <property type="evidence" value="ECO:0007669"/>
    <property type="project" value="UniProtKB-KW"/>
</dbReference>
<dbReference type="NCBIfam" id="TIGR02249">
    <property type="entry name" value="integrase_gron"/>
    <property type="match status" value="1"/>
</dbReference>
<dbReference type="Pfam" id="PF00589">
    <property type="entry name" value="Phage_integrase"/>
    <property type="match status" value="1"/>
</dbReference>
<gene>
    <name evidence="8" type="primary">xerC_4</name>
    <name evidence="8" type="ORF">Poly21_52430</name>
</gene>
<dbReference type="GO" id="GO:0003677">
    <property type="term" value="F:DNA binding"/>
    <property type="evidence" value="ECO:0007669"/>
    <property type="project" value="UniProtKB-UniRule"/>
</dbReference>
<evidence type="ECO:0000256" key="3">
    <source>
        <dbReference type="ARBA" id="ARBA00023125"/>
    </source>
</evidence>
<dbReference type="InterPro" id="IPR002104">
    <property type="entry name" value="Integrase_catalytic"/>
</dbReference>
<dbReference type="AlphaFoldDB" id="A0A5C6BEW1"/>
<dbReference type="Proteomes" id="UP000319908">
    <property type="component" value="Unassembled WGS sequence"/>
</dbReference>
<evidence type="ECO:0000259" key="6">
    <source>
        <dbReference type="PROSITE" id="PS51898"/>
    </source>
</evidence>
<feature type="domain" description="Tyr recombinase" evidence="6">
    <location>
        <begin position="218"/>
        <end position="431"/>
    </location>
</feature>
<dbReference type="PROSITE" id="PS51900">
    <property type="entry name" value="CB"/>
    <property type="match status" value="1"/>
</dbReference>
<dbReference type="Pfam" id="PF13495">
    <property type="entry name" value="Phage_int_SAM_4"/>
    <property type="match status" value="1"/>
</dbReference>
<protein>
    <submittedName>
        <fullName evidence="8">Tyrosine recombinase XerC</fullName>
    </submittedName>
</protein>
<keyword evidence="3 5" id="KW-0238">DNA-binding</keyword>
<evidence type="ECO:0000313" key="8">
    <source>
        <dbReference type="EMBL" id="TWU10272.1"/>
    </source>
</evidence>
<keyword evidence="4" id="KW-0233">DNA recombination</keyword>
<dbReference type="InterPro" id="IPR013762">
    <property type="entry name" value="Integrase-like_cat_sf"/>
</dbReference>
<dbReference type="InterPro" id="IPR011946">
    <property type="entry name" value="Integrase_integron-type"/>
</dbReference>
<comment type="caution">
    <text evidence="8">The sequence shown here is derived from an EMBL/GenBank/DDBJ whole genome shotgun (WGS) entry which is preliminary data.</text>
</comment>
<dbReference type="PANTHER" id="PTHR30349">
    <property type="entry name" value="PHAGE INTEGRASE-RELATED"/>
    <property type="match status" value="1"/>
</dbReference>
<accession>A0A5C6BEW1</accession>
<dbReference type="Gene3D" id="1.10.150.130">
    <property type="match status" value="1"/>
</dbReference>